<gene>
    <name evidence="2" type="ORF">CNECB9_800037</name>
</gene>
<evidence type="ECO:0000259" key="1">
    <source>
        <dbReference type="Pfam" id="PF17042"/>
    </source>
</evidence>
<protein>
    <recommendedName>
        <fullName evidence="1">Four-carbon acid sugar kinase nucleotide binding domain-containing protein</fullName>
    </recommendedName>
</protein>
<evidence type="ECO:0000313" key="2">
    <source>
        <dbReference type="EMBL" id="SCV01310.1"/>
    </source>
</evidence>
<dbReference type="Pfam" id="PF17042">
    <property type="entry name" value="NBD_C"/>
    <property type="match status" value="1"/>
</dbReference>
<dbReference type="AlphaFoldDB" id="A0A1K0JMH9"/>
<sequence length="166" mass="16917">MLAGSASRATNGQVARWLEQGRPALRIDPLALARGEAVADAALAFATGHDEPVLIYATSSPDEVRAVQAELGVERAGHLVEQCLATVAAGLLARGTRRFVVAGGETSGAVVQALGVRALRIGAQIAPGVPATVTLDAKPLALALKSGNFGGADFFDEALRQLGGQP</sequence>
<dbReference type="SUPFAM" id="SSF142764">
    <property type="entry name" value="YgbK-like"/>
    <property type="match status" value="1"/>
</dbReference>
<reference evidence="2" key="1">
    <citation type="submission" date="2016-09" db="EMBL/GenBank/DDBJ databases">
        <authorList>
            <person name="Capua I."/>
            <person name="De Benedictis P."/>
            <person name="Joannis T."/>
            <person name="Lombin L.H."/>
            <person name="Cattoli G."/>
        </authorList>
    </citation>
    <scope>NUCLEOTIDE SEQUENCE</scope>
    <source>
        <strain evidence="2">B9</strain>
    </source>
</reference>
<dbReference type="Gene3D" id="3.40.980.20">
    <property type="entry name" value="Four-carbon acid sugar kinase, nucleotide binding domain"/>
    <property type="match status" value="1"/>
</dbReference>
<name>A0A1K0JMH9_CUPNE</name>
<feature type="domain" description="Four-carbon acid sugar kinase nucleotide binding" evidence="1">
    <location>
        <begin position="1"/>
        <end position="155"/>
    </location>
</feature>
<dbReference type="EMBL" id="FMSH01000530">
    <property type="protein sequence ID" value="SCV01310.1"/>
    <property type="molecule type" value="Genomic_DNA"/>
</dbReference>
<accession>A0A1K0JMH9</accession>
<proteinExistence type="predicted"/>
<dbReference type="InterPro" id="IPR042213">
    <property type="entry name" value="NBD_C_sf"/>
</dbReference>
<organism evidence="2">
    <name type="scientific">Cupriavidus necator</name>
    <name type="common">Alcaligenes eutrophus</name>
    <name type="synonym">Ralstonia eutropha</name>
    <dbReference type="NCBI Taxonomy" id="106590"/>
    <lineage>
        <taxon>Bacteria</taxon>
        <taxon>Pseudomonadati</taxon>
        <taxon>Pseudomonadota</taxon>
        <taxon>Betaproteobacteria</taxon>
        <taxon>Burkholderiales</taxon>
        <taxon>Burkholderiaceae</taxon>
        <taxon>Cupriavidus</taxon>
    </lineage>
</organism>
<dbReference type="InterPro" id="IPR031475">
    <property type="entry name" value="NBD_C"/>
</dbReference>